<feature type="domain" description="Protein kinase" evidence="12">
    <location>
        <begin position="1"/>
        <end position="189"/>
    </location>
</feature>
<comment type="caution">
    <text evidence="13">The sequence shown here is derived from an EMBL/GenBank/DDBJ whole genome shotgun (WGS) entry which is preliminary data.</text>
</comment>
<dbReference type="Pfam" id="PF00069">
    <property type="entry name" value="Pkinase"/>
    <property type="match status" value="1"/>
</dbReference>
<dbReference type="InterPro" id="IPR000225">
    <property type="entry name" value="Armadillo"/>
</dbReference>
<comment type="catalytic activity">
    <reaction evidence="8">
        <text>L-threonyl-[protein] + ATP = O-phospho-L-threonyl-[protein] + ADP + H(+)</text>
        <dbReference type="Rhea" id="RHEA:46608"/>
        <dbReference type="Rhea" id="RHEA-COMP:11060"/>
        <dbReference type="Rhea" id="RHEA-COMP:11605"/>
        <dbReference type="ChEBI" id="CHEBI:15378"/>
        <dbReference type="ChEBI" id="CHEBI:30013"/>
        <dbReference type="ChEBI" id="CHEBI:30616"/>
        <dbReference type="ChEBI" id="CHEBI:61977"/>
        <dbReference type="ChEBI" id="CHEBI:456216"/>
        <dbReference type="EC" id="2.7.11.1"/>
    </reaction>
</comment>
<organism evidence="13 14">
    <name type="scientific">Aphanomyces astaci</name>
    <name type="common">Crayfish plague agent</name>
    <dbReference type="NCBI Taxonomy" id="112090"/>
    <lineage>
        <taxon>Eukaryota</taxon>
        <taxon>Sar</taxon>
        <taxon>Stramenopiles</taxon>
        <taxon>Oomycota</taxon>
        <taxon>Saprolegniomycetes</taxon>
        <taxon>Saprolegniales</taxon>
        <taxon>Verrucalvaceae</taxon>
        <taxon>Aphanomyces</taxon>
    </lineage>
</organism>
<dbReference type="InterPro" id="IPR000357">
    <property type="entry name" value="HEAT"/>
</dbReference>
<evidence type="ECO:0000256" key="7">
    <source>
        <dbReference type="ARBA" id="ARBA00022840"/>
    </source>
</evidence>
<dbReference type="PANTHER" id="PTHR22983:SF6">
    <property type="entry name" value="SERINE_THREONINE-PROTEIN KINASE 36"/>
    <property type="match status" value="1"/>
</dbReference>
<keyword evidence="4" id="KW-0677">Repeat</keyword>
<dbReference type="SUPFAM" id="SSF56112">
    <property type="entry name" value="Protein kinase-like (PK-like)"/>
    <property type="match status" value="1"/>
</dbReference>
<evidence type="ECO:0000256" key="5">
    <source>
        <dbReference type="ARBA" id="ARBA00022741"/>
    </source>
</evidence>
<dbReference type="VEuPathDB" id="FungiDB:H257_01135"/>
<dbReference type="AlphaFoldDB" id="A0A3R7AZS7"/>
<dbReference type="GO" id="GO:0004674">
    <property type="term" value="F:protein serine/threonine kinase activity"/>
    <property type="evidence" value="ECO:0007669"/>
    <property type="project" value="UniProtKB-KW"/>
</dbReference>
<evidence type="ECO:0000256" key="4">
    <source>
        <dbReference type="ARBA" id="ARBA00022737"/>
    </source>
</evidence>
<evidence type="ECO:0000256" key="6">
    <source>
        <dbReference type="ARBA" id="ARBA00022777"/>
    </source>
</evidence>
<evidence type="ECO:0000313" key="13">
    <source>
        <dbReference type="EMBL" id="RHY93426.1"/>
    </source>
</evidence>
<keyword evidence="2" id="KW-0723">Serine/threonine-protein kinase</keyword>
<feature type="region of interest" description="Disordered" evidence="11">
    <location>
        <begin position="1141"/>
        <end position="1162"/>
    </location>
</feature>
<evidence type="ECO:0000256" key="9">
    <source>
        <dbReference type="ARBA" id="ARBA00048679"/>
    </source>
</evidence>
<reference evidence="13 14" key="1">
    <citation type="submission" date="2018-08" db="EMBL/GenBank/DDBJ databases">
        <title>Aphanomyces genome sequencing and annotation.</title>
        <authorList>
            <person name="Minardi D."/>
            <person name="Oidtmann B."/>
            <person name="Van Der Giezen M."/>
            <person name="Studholme D.J."/>
        </authorList>
    </citation>
    <scope>NUCLEOTIDE SEQUENCE [LARGE SCALE GENOMIC DNA]</scope>
    <source>
        <strain evidence="13 14">Sv</strain>
    </source>
</reference>
<evidence type="ECO:0000256" key="2">
    <source>
        <dbReference type="ARBA" id="ARBA00022527"/>
    </source>
</evidence>
<dbReference type="GO" id="GO:0005524">
    <property type="term" value="F:ATP binding"/>
    <property type="evidence" value="ECO:0007669"/>
    <property type="project" value="UniProtKB-KW"/>
</dbReference>
<evidence type="ECO:0000256" key="10">
    <source>
        <dbReference type="SAM" id="Coils"/>
    </source>
</evidence>
<feature type="coiled-coil region" evidence="10">
    <location>
        <begin position="1216"/>
        <end position="1250"/>
    </location>
</feature>
<keyword evidence="7" id="KW-0067">ATP-binding</keyword>
<gene>
    <name evidence="13" type="ORF">DYB35_000116</name>
</gene>
<evidence type="ECO:0000259" key="12">
    <source>
        <dbReference type="PROSITE" id="PS50011"/>
    </source>
</evidence>
<keyword evidence="3" id="KW-0808">Transferase</keyword>
<keyword evidence="5" id="KW-0547">Nucleotide-binding</keyword>
<dbReference type="EC" id="2.7.11.1" evidence="1"/>
<keyword evidence="6" id="KW-0418">Kinase</keyword>
<dbReference type="SMART" id="SM00220">
    <property type="entry name" value="S_TKc"/>
    <property type="match status" value="1"/>
</dbReference>
<evidence type="ECO:0000256" key="1">
    <source>
        <dbReference type="ARBA" id="ARBA00012513"/>
    </source>
</evidence>
<name>A0A3R7AZS7_APHAT</name>
<evidence type="ECO:0000256" key="8">
    <source>
        <dbReference type="ARBA" id="ARBA00047899"/>
    </source>
</evidence>
<evidence type="ECO:0000313" key="14">
    <source>
        <dbReference type="Proteomes" id="UP000285712"/>
    </source>
</evidence>
<sequence length="1253" mass="139743">MLDSFETEGEFCMVTEYAPGELFQILEDDHQLPEDEIKKIAVQLIQALHYLHTNRIIHRDMKPQNILVGPKQQIKLCDFGFARAISADTNVLTSIKGTPLYMAPELVKEQPYNHTVDLWSLGVILYELAVGRPPFYTDKIVSLIQLIVNENVKYPETMSDEFKSFLSGLLQKDPAKRMTWPEILQHPFARETAVQMQNREALERQVRRLPTFYEENLRLLASKNDALQRSVEWKPVDPETSLVLRTNQKSHDEVRMPSQVEDMMHVWKTYEADTAGLDAGFVRLLDAPHLLVHVTQALMGEDMACLRTALYVVHRALQQVSKASHPLSAAHVTVVHALRAAFLGHLPRIMMHTSRDNALQMIRSLMLPVGREGPDSNCALEIGGIVWLLQETNVVVADVPLLSKVLKWLGTTLDHAEKSVVVYDAIAHDKPELIPMLCGLLGHHDATIATYALFALASLVHPNEAFWDVDMPFPVTAAASSSSAASSPDKLQRLRSTYALRIKLHTDVSTALFKAGLEPLLANVSVELATAQACDEADDDDDDPHTMLTNVLKVLFYSCRVSSPVSKRAAATVQQFHAVLDRLNRSERYFALECLAVCQRRGVLSTRTSSALFRHEMARRPRHALHHSAACSLLSETVEGDEAVAMAAVDLVPLLFLPKHHSSARVHDLLNCFGLRASGVADSCVIVLYRVVASLMKHGHSDLVHQVLIDLETHDHWTVFCALLESGGDDGLSPWGLFCLLKLIRALTEHMTETDQFLPPHLERQRTLVPLLVSLLRPAHIQHLLVWPDVVGGGLQAVKAMVHAIVKIVSMPFMLADVSEELVFRTQELLYESGCVGLLLGILSQHALEMELLVKFLSRLVTSSPHFAVQFVDAHGLALVKSQRLLEPATTPPHLVQDALVLLSHIARSSRAHYASIDAANLMPELRDLLQSPDPTLRAKACNCVGNLSRHSNHFYDHFAQPLPPTQTSLVDGLLTCVQDPGDVLTRRYACFAIGNAAFYTDQLSRALQPAIPHLVHHLHDPDVKTRSNAAAALGNLVRQSATCCVDLVVHHVPYSLLECAFDETDLGTRRIALFSLGNLCEYELCRQSMTSTDALFGHSLQGLCDDSTDDLVKKYFGFDWSMEFVENGKIQRTLANPSLPRADEHHAPSKHRMATPAAYQTPDSKKEEFRKYLEKSGVIDSLTKVLVGLYEESDKPPNAVDYIKRFMGAPTGVDVEAMRLENEELKKKNAELTKVIEELNKRLTAEEEEEED</sequence>
<dbReference type="EMBL" id="QUTG01003056">
    <property type="protein sequence ID" value="RHY93426.1"/>
    <property type="molecule type" value="Genomic_DNA"/>
</dbReference>
<dbReference type="GO" id="GO:0005737">
    <property type="term" value="C:cytoplasm"/>
    <property type="evidence" value="ECO:0007669"/>
    <property type="project" value="TreeGrafter"/>
</dbReference>
<dbReference type="VEuPathDB" id="FungiDB:H257_01136"/>
<dbReference type="InterPro" id="IPR000719">
    <property type="entry name" value="Prot_kinase_dom"/>
</dbReference>
<dbReference type="Gene3D" id="1.10.510.10">
    <property type="entry name" value="Transferase(Phosphotransferase) domain 1"/>
    <property type="match status" value="1"/>
</dbReference>
<dbReference type="Gene3D" id="1.25.10.10">
    <property type="entry name" value="Leucine-rich Repeat Variant"/>
    <property type="match status" value="2"/>
</dbReference>
<dbReference type="Proteomes" id="UP000285712">
    <property type="component" value="Unassembled WGS sequence"/>
</dbReference>
<keyword evidence="10" id="KW-0175">Coiled coil</keyword>
<dbReference type="InterPro" id="IPR011009">
    <property type="entry name" value="Kinase-like_dom_sf"/>
</dbReference>
<dbReference type="CDD" id="cd21937">
    <property type="entry name" value="ZIP_MycBP-like"/>
    <property type="match status" value="1"/>
</dbReference>
<evidence type="ECO:0000256" key="11">
    <source>
        <dbReference type="SAM" id="MobiDB-lite"/>
    </source>
</evidence>
<dbReference type="PRINTS" id="PR02028">
    <property type="entry name" value="CMYCBINDINGP"/>
</dbReference>
<protein>
    <recommendedName>
        <fullName evidence="1">non-specific serine/threonine protein kinase</fullName>
        <ecNumber evidence="1">2.7.11.1</ecNumber>
    </recommendedName>
</protein>
<proteinExistence type="predicted"/>
<evidence type="ECO:0000256" key="3">
    <source>
        <dbReference type="ARBA" id="ARBA00022679"/>
    </source>
</evidence>
<comment type="catalytic activity">
    <reaction evidence="9">
        <text>L-seryl-[protein] + ATP = O-phospho-L-seryl-[protein] + ADP + H(+)</text>
        <dbReference type="Rhea" id="RHEA:17989"/>
        <dbReference type="Rhea" id="RHEA-COMP:9863"/>
        <dbReference type="Rhea" id="RHEA-COMP:11604"/>
        <dbReference type="ChEBI" id="CHEBI:15378"/>
        <dbReference type="ChEBI" id="CHEBI:29999"/>
        <dbReference type="ChEBI" id="CHEBI:30616"/>
        <dbReference type="ChEBI" id="CHEBI:83421"/>
        <dbReference type="ChEBI" id="CHEBI:456216"/>
        <dbReference type="EC" id="2.7.11.1"/>
    </reaction>
</comment>
<dbReference type="PROSITE" id="PS00108">
    <property type="entry name" value="PROTEIN_KINASE_ST"/>
    <property type="match status" value="1"/>
</dbReference>
<dbReference type="InterPro" id="IPR016024">
    <property type="entry name" value="ARM-type_fold"/>
</dbReference>
<dbReference type="InterPro" id="IPR011989">
    <property type="entry name" value="ARM-like"/>
</dbReference>
<dbReference type="SUPFAM" id="SSF48371">
    <property type="entry name" value="ARM repeat"/>
    <property type="match status" value="2"/>
</dbReference>
<dbReference type="Pfam" id="PF02985">
    <property type="entry name" value="HEAT"/>
    <property type="match status" value="1"/>
</dbReference>
<accession>A0A3R7AZS7</accession>
<dbReference type="InterPro" id="IPR008271">
    <property type="entry name" value="Ser/Thr_kinase_AS"/>
</dbReference>
<dbReference type="PROSITE" id="PS50011">
    <property type="entry name" value="PROTEIN_KINASE_DOM"/>
    <property type="match status" value="1"/>
</dbReference>
<dbReference type="SMART" id="SM00185">
    <property type="entry name" value="ARM"/>
    <property type="match status" value="3"/>
</dbReference>
<dbReference type="Pfam" id="PF00514">
    <property type="entry name" value="Arm"/>
    <property type="match status" value="1"/>
</dbReference>
<dbReference type="PANTHER" id="PTHR22983">
    <property type="entry name" value="PROTEIN KINASE RELATED"/>
    <property type="match status" value="1"/>
</dbReference>